<dbReference type="RefSeq" id="WP_258329771.1">
    <property type="nucleotide sequence ID" value="NZ_JAPTGG010000001.1"/>
</dbReference>
<dbReference type="SUPFAM" id="SSF50022">
    <property type="entry name" value="ISP domain"/>
    <property type="match status" value="1"/>
</dbReference>
<organism evidence="8 9">
    <name type="scientific">Dasania phycosphaerae</name>
    <dbReference type="NCBI Taxonomy" id="2950436"/>
    <lineage>
        <taxon>Bacteria</taxon>
        <taxon>Pseudomonadati</taxon>
        <taxon>Pseudomonadota</taxon>
        <taxon>Gammaproteobacteria</taxon>
        <taxon>Cellvibrionales</taxon>
        <taxon>Spongiibacteraceae</taxon>
        <taxon>Dasania</taxon>
    </lineage>
</organism>
<dbReference type="Gene3D" id="2.102.10.10">
    <property type="entry name" value="Rieske [2Fe-2S] iron-sulphur domain"/>
    <property type="match status" value="1"/>
</dbReference>
<dbReference type="InterPro" id="IPR017941">
    <property type="entry name" value="Rieske_2Fe-2S"/>
</dbReference>
<dbReference type="EMBL" id="JAPTGG010000001">
    <property type="protein sequence ID" value="MCZ0863623.1"/>
    <property type="molecule type" value="Genomic_DNA"/>
</dbReference>
<dbReference type="Pfam" id="PF00848">
    <property type="entry name" value="Ring_hydroxyl_A"/>
    <property type="match status" value="1"/>
</dbReference>
<dbReference type="PANTHER" id="PTHR43756:SF5">
    <property type="entry name" value="CHOLINE MONOOXYGENASE, CHLOROPLASTIC"/>
    <property type="match status" value="1"/>
</dbReference>
<evidence type="ECO:0000256" key="5">
    <source>
        <dbReference type="ARBA" id="ARBA00023004"/>
    </source>
</evidence>
<accession>A0A9J6RHD3</accession>
<evidence type="ECO:0000256" key="2">
    <source>
        <dbReference type="ARBA" id="ARBA00022714"/>
    </source>
</evidence>
<dbReference type="InterPro" id="IPR036922">
    <property type="entry name" value="Rieske_2Fe-2S_sf"/>
</dbReference>
<dbReference type="InterPro" id="IPR015879">
    <property type="entry name" value="Ring_hydroxy_dOase_asu_C_dom"/>
</dbReference>
<evidence type="ECO:0000313" key="8">
    <source>
        <dbReference type="EMBL" id="MCZ0863623.1"/>
    </source>
</evidence>
<protein>
    <submittedName>
        <fullName evidence="8">Rieske 2Fe-2S domain-containing protein</fullName>
    </submittedName>
</protein>
<evidence type="ECO:0000256" key="4">
    <source>
        <dbReference type="ARBA" id="ARBA00023002"/>
    </source>
</evidence>
<evidence type="ECO:0000313" key="9">
    <source>
        <dbReference type="Proteomes" id="UP001069090"/>
    </source>
</evidence>
<evidence type="ECO:0000256" key="1">
    <source>
        <dbReference type="ARBA" id="ARBA00001962"/>
    </source>
</evidence>
<keyword evidence="9" id="KW-1185">Reference proteome</keyword>
<dbReference type="Proteomes" id="UP001069090">
    <property type="component" value="Unassembled WGS sequence"/>
</dbReference>
<proteinExistence type="predicted"/>
<feature type="domain" description="Rieske" evidence="7">
    <location>
        <begin position="43"/>
        <end position="164"/>
    </location>
</feature>
<reference evidence="8 9" key="1">
    <citation type="submission" date="2022-12" db="EMBL/GenBank/DDBJ databases">
        <title>Dasania phycosphaerae sp. nov., isolated from particulate material of the south coast of Korea.</title>
        <authorList>
            <person name="Jiang Y."/>
        </authorList>
    </citation>
    <scope>NUCLEOTIDE SEQUENCE [LARGE SCALE GENOMIC DNA]</scope>
    <source>
        <strain evidence="8 9">GY-19</strain>
    </source>
</reference>
<dbReference type="SUPFAM" id="SSF55961">
    <property type="entry name" value="Bet v1-like"/>
    <property type="match status" value="1"/>
</dbReference>
<keyword evidence="3" id="KW-0479">Metal-binding</keyword>
<dbReference type="PANTHER" id="PTHR43756">
    <property type="entry name" value="CHOLINE MONOOXYGENASE, CHLOROPLASTIC"/>
    <property type="match status" value="1"/>
</dbReference>
<evidence type="ECO:0000259" key="7">
    <source>
        <dbReference type="PROSITE" id="PS51296"/>
    </source>
</evidence>
<keyword evidence="5" id="KW-0408">Iron</keyword>
<dbReference type="GO" id="GO:0016491">
    <property type="term" value="F:oxidoreductase activity"/>
    <property type="evidence" value="ECO:0007669"/>
    <property type="project" value="UniProtKB-KW"/>
</dbReference>
<dbReference type="GO" id="GO:0051537">
    <property type="term" value="F:2 iron, 2 sulfur cluster binding"/>
    <property type="evidence" value="ECO:0007669"/>
    <property type="project" value="UniProtKB-KW"/>
</dbReference>
<comment type="caution">
    <text evidence="8">The sequence shown here is derived from an EMBL/GenBank/DDBJ whole genome shotgun (WGS) entry which is preliminary data.</text>
</comment>
<dbReference type="CDD" id="cd03469">
    <property type="entry name" value="Rieske_RO_Alpha_N"/>
    <property type="match status" value="1"/>
</dbReference>
<dbReference type="InterPro" id="IPR001663">
    <property type="entry name" value="Rng_hydr_dOase-A"/>
</dbReference>
<dbReference type="PRINTS" id="PR00090">
    <property type="entry name" value="RNGDIOXGNASE"/>
</dbReference>
<keyword evidence="2" id="KW-0001">2Fe-2S</keyword>
<evidence type="ECO:0000256" key="6">
    <source>
        <dbReference type="ARBA" id="ARBA00023014"/>
    </source>
</evidence>
<comment type="cofactor">
    <cofactor evidence="1">
        <name>Fe cation</name>
        <dbReference type="ChEBI" id="CHEBI:24875"/>
    </cofactor>
</comment>
<keyword evidence="6" id="KW-0411">Iron-sulfur</keyword>
<dbReference type="AlphaFoldDB" id="A0A9J6RHD3"/>
<dbReference type="GO" id="GO:0005506">
    <property type="term" value="F:iron ion binding"/>
    <property type="evidence" value="ECO:0007669"/>
    <property type="project" value="InterPro"/>
</dbReference>
<dbReference type="Pfam" id="PF00355">
    <property type="entry name" value="Rieske"/>
    <property type="match status" value="1"/>
</dbReference>
<dbReference type="Gene3D" id="3.90.380.10">
    <property type="entry name" value="Naphthalene 1,2-dioxygenase Alpha Subunit, Chain A, domain 1"/>
    <property type="match status" value="2"/>
</dbReference>
<name>A0A9J6RHD3_9GAMM</name>
<gene>
    <name evidence="8" type="ORF">O0V09_00320</name>
</gene>
<evidence type="ECO:0000256" key="3">
    <source>
        <dbReference type="ARBA" id="ARBA00022723"/>
    </source>
</evidence>
<dbReference type="PROSITE" id="PS51296">
    <property type="entry name" value="RIESKE"/>
    <property type="match status" value="1"/>
</dbReference>
<keyword evidence="4" id="KW-0560">Oxidoreductase</keyword>
<sequence length="396" mass="45275">MDFNRELQRCLLPLGQAYSLPAHTYTDESFFYWEKRASFEEQWFCLGLAKELPNCGDYVLKDVYDHKLILLRDEQKQLRAYSRVCRHRAMDMAACPTLANQNSKSDISADKGNISKIICPFHRWAYDINNGQLQQSPHAQLSTTQQEIRLPEYRLQLWQGFIFININGLAGEFPKQLLVLEQQLSQAKISHYDIHPNTTKTNYEGNWKLAMEIAMESYHHIGAHINTFQKVSRASSTYVDHGNQRYAALINPYCKNIDRSLGPVKLDLFPPSSIEQHYQGFVYYALFPNLLIGSMGGFFDINIIYPMSKDSHVVEAFLLVPEGESNNPGVATILQQFDTIEQEDAALMQAWIKGLSSAQATQGPLTKLEEANWLFYQYLLSSLAVKNTSPISLQEV</sequence>